<dbReference type="EMBL" id="JAPHAV010000010">
    <property type="protein sequence ID" value="MCX2698351.1"/>
    <property type="molecule type" value="Genomic_DNA"/>
</dbReference>
<protein>
    <submittedName>
        <fullName evidence="2">Uncharacterized protein</fullName>
    </submittedName>
</protein>
<organism evidence="2 3">
    <name type="scientific">Ochrobactrum chromiisoli</name>
    <dbReference type="NCBI Taxonomy" id="2993941"/>
    <lineage>
        <taxon>Bacteria</taxon>
        <taxon>Pseudomonadati</taxon>
        <taxon>Pseudomonadota</taxon>
        <taxon>Alphaproteobacteria</taxon>
        <taxon>Hyphomicrobiales</taxon>
        <taxon>Brucellaceae</taxon>
        <taxon>Brucella/Ochrobactrum group</taxon>
        <taxon>Ochrobactrum</taxon>
    </lineage>
</organism>
<feature type="region of interest" description="Disordered" evidence="1">
    <location>
        <begin position="34"/>
        <end position="55"/>
    </location>
</feature>
<dbReference type="Proteomes" id="UP001301216">
    <property type="component" value="Unassembled WGS sequence"/>
</dbReference>
<comment type="caution">
    <text evidence="2">The sequence shown here is derived from an EMBL/GenBank/DDBJ whole genome shotgun (WGS) entry which is preliminary data.</text>
</comment>
<dbReference type="RefSeq" id="WP_265986077.1">
    <property type="nucleotide sequence ID" value="NZ_JAPHAV010000010.1"/>
</dbReference>
<proteinExistence type="predicted"/>
<gene>
    <name evidence="2" type="ORF">OPR82_16545</name>
</gene>
<keyword evidence="3" id="KW-1185">Reference proteome</keyword>
<sequence>MSTPTFGMTFTRPNDEPLPVLGADFSKILLTETSNDASASEYPEDTPVRTSTSNGDAVEALGTGCLTDAVKGINAQTRCLN</sequence>
<reference evidence="2 3" key="1">
    <citation type="submission" date="2022-11" db="EMBL/GenBank/DDBJ databases">
        <title>Brucella sp. YY2X, whole genome shotgun sequencing project.</title>
        <authorList>
            <person name="Yang Y."/>
        </authorList>
    </citation>
    <scope>NUCLEOTIDE SEQUENCE [LARGE SCALE GENOMIC DNA]</scope>
    <source>
        <strain evidence="2 3">YY2X</strain>
    </source>
</reference>
<accession>A0ABT3QRV1</accession>
<evidence type="ECO:0000313" key="3">
    <source>
        <dbReference type="Proteomes" id="UP001301216"/>
    </source>
</evidence>
<evidence type="ECO:0000313" key="2">
    <source>
        <dbReference type="EMBL" id="MCX2698351.1"/>
    </source>
</evidence>
<evidence type="ECO:0000256" key="1">
    <source>
        <dbReference type="SAM" id="MobiDB-lite"/>
    </source>
</evidence>
<name>A0ABT3QRV1_9HYPH</name>